<dbReference type="GO" id="GO:0000725">
    <property type="term" value="P:recombinational repair"/>
    <property type="evidence" value="ECO:0007669"/>
    <property type="project" value="TreeGrafter"/>
</dbReference>
<organism evidence="17 18">
    <name type="scientific">Aureimonas glaciei</name>
    <dbReference type="NCBI Taxonomy" id="1776957"/>
    <lineage>
        <taxon>Bacteria</taxon>
        <taxon>Pseudomonadati</taxon>
        <taxon>Pseudomonadota</taxon>
        <taxon>Alphaproteobacteria</taxon>
        <taxon>Hyphomicrobiales</taxon>
        <taxon>Aurantimonadaceae</taxon>
        <taxon>Aureimonas</taxon>
    </lineage>
</organism>
<feature type="domain" description="UvrD-like helicase C-terminal" evidence="16">
    <location>
        <begin position="459"/>
        <end position="728"/>
    </location>
</feature>
<feature type="region of interest" description="Disordered" evidence="14">
    <location>
        <begin position="336"/>
        <end position="412"/>
    </location>
</feature>
<dbReference type="Proteomes" id="UP000613160">
    <property type="component" value="Unassembled WGS sequence"/>
</dbReference>
<sequence>MSDSNDPTRREPKEAAARGGGIAARALAARGQRTPDYLEGLNAEQRAAVEATEGPVLVLAGAGTGKTRVLTTRIAHILSTGRAYPSQILAVTFTNRAAREMKTRIALLVGEQVEGMPWLGTFHSIGVKILRRHAELVGLKSNFTILDTDDQIRLIKQLIQAANLDDKRWPARAFAGLVDGWKNKGLTPKDIPEGDARAFADGKGRMLYQAYQDRLVSLNATDFGDLLMHPIAIFRAHPDVLAEYHRRFRYILVDEYQDTNVAQYLWLRLLAQRPKARGDAAGKAPAAAARSPVLRQAQDEGAAFAPRDAEIDFAERPDGYEDFEDEQEHLTGAPLSADERDFAPPSGFPHPEPVEGRGDPEPGFYPSLGDDENIPPPWGEASGTGPMIAPARVPQETAPQQKSPPREPATDTVNICCVGDDDQSIYGWRGAEVDNILRFDKDFPGATVIRLERNYRSTAHILGAASQLIAHNEDRLGKTLFTDHVDPEHDKVEVNAGWDSEEEARGVGEEIEQLQRKGHLLNDMAILVRASFQMREFEDRFVTMGLNYRVIGGPRFYERQEIRDALAYFRCVVQPADDLAFERIVNTPKRGLGDAALRLLHDYARAKGIPLMAAAEAISATEELKPKPRAALRTVVANFQRWAGLVATMKHTDLGEMILEESGYTEMWQNDRSAEAPGRLDNLKELIRSMDLYDNLGGFLEHVSLVMDVDQNAAMDAVSIMTLHSAKGLEFETVFLPGWEEGLFPHQRSLDEGGRSGLEEERRLAYVGITRGKKRVKIWFVSNRRIHGLWQSTIPSRFLDELPEAHVEVKEPSTSYGGYGGGSRGYGASRWDADAFSTTSYQTPGWKRAQAARAGETGGGGRDTAWGSRSGPKDHGMSYGEGGVSGPNPRARSDVSAKADRYAAESARKAGMDEYSQIPPDEDAYDTPARDNPREGFGGRMDRSHNQAPRRGAGLYSSAKSGGPREIQGELVAKSVMTEESRFSVGDRVFHLKFGPGSVVAVEGNKLTVDFDKAGQKRVLEGFLQAA</sequence>
<evidence type="ECO:0000256" key="13">
    <source>
        <dbReference type="PROSITE-ProRule" id="PRU00560"/>
    </source>
</evidence>
<evidence type="ECO:0000256" key="5">
    <source>
        <dbReference type="ARBA" id="ARBA00022840"/>
    </source>
</evidence>
<dbReference type="Pfam" id="PF00580">
    <property type="entry name" value="UvrD-helicase"/>
    <property type="match status" value="2"/>
</dbReference>
<feature type="region of interest" description="Disordered" evidence="14">
    <location>
        <begin position="281"/>
        <end position="311"/>
    </location>
</feature>
<dbReference type="EMBL" id="BMJJ01000005">
    <property type="protein sequence ID" value="GGD20446.1"/>
    <property type="molecule type" value="Genomic_DNA"/>
</dbReference>
<comment type="catalytic activity">
    <reaction evidence="9">
        <text>Couples ATP hydrolysis with the unwinding of duplex DNA by translocating in the 3'-5' direction.</text>
        <dbReference type="EC" id="5.6.2.4"/>
    </reaction>
</comment>
<evidence type="ECO:0000256" key="9">
    <source>
        <dbReference type="ARBA" id="ARBA00034617"/>
    </source>
</evidence>
<protein>
    <recommendedName>
        <fullName evidence="10">DNA 3'-5' helicase</fullName>
        <ecNumber evidence="10">5.6.2.4</ecNumber>
    </recommendedName>
    <alternativeName>
        <fullName evidence="11">DNA 3'-5' helicase II</fullName>
    </alternativeName>
</protein>
<feature type="compositionally biased region" description="Basic and acidic residues" evidence="14">
    <location>
        <begin position="891"/>
        <end position="912"/>
    </location>
</feature>
<dbReference type="AlphaFoldDB" id="A0A916XYU5"/>
<feature type="region of interest" description="Disordered" evidence="14">
    <location>
        <begin position="1"/>
        <end position="21"/>
    </location>
</feature>
<dbReference type="GO" id="GO:0005829">
    <property type="term" value="C:cytosol"/>
    <property type="evidence" value="ECO:0007669"/>
    <property type="project" value="TreeGrafter"/>
</dbReference>
<dbReference type="GO" id="GO:0003677">
    <property type="term" value="F:DNA binding"/>
    <property type="evidence" value="ECO:0007669"/>
    <property type="project" value="UniProtKB-KW"/>
</dbReference>
<reference evidence="17" key="1">
    <citation type="journal article" date="2014" name="Int. J. Syst. Evol. Microbiol.">
        <title>Complete genome sequence of Corynebacterium casei LMG S-19264T (=DSM 44701T), isolated from a smear-ripened cheese.</title>
        <authorList>
            <consortium name="US DOE Joint Genome Institute (JGI-PGF)"/>
            <person name="Walter F."/>
            <person name="Albersmeier A."/>
            <person name="Kalinowski J."/>
            <person name="Ruckert C."/>
        </authorList>
    </citation>
    <scope>NUCLEOTIDE SEQUENCE</scope>
    <source>
        <strain evidence="17">CGMCC 1.15493</strain>
    </source>
</reference>
<dbReference type="InterPro" id="IPR014016">
    <property type="entry name" value="UvrD-like_ATP-bd"/>
</dbReference>
<proteinExistence type="inferred from homology"/>
<evidence type="ECO:0000313" key="18">
    <source>
        <dbReference type="Proteomes" id="UP000613160"/>
    </source>
</evidence>
<evidence type="ECO:0000256" key="6">
    <source>
        <dbReference type="ARBA" id="ARBA00023125"/>
    </source>
</evidence>
<comment type="catalytic activity">
    <reaction evidence="12">
        <text>ATP + H2O = ADP + phosphate + H(+)</text>
        <dbReference type="Rhea" id="RHEA:13065"/>
        <dbReference type="ChEBI" id="CHEBI:15377"/>
        <dbReference type="ChEBI" id="CHEBI:15378"/>
        <dbReference type="ChEBI" id="CHEBI:30616"/>
        <dbReference type="ChEBI" id="CHEBI:43474"/>
        <dbReference type="ChEBI" id="CHEBI:456216"/>
        <dbReference type="EC" id="5.6.2.4"/>
    </reaction>
</comment>
<dbReference type="InterPro" id="IPR014017">
    <property type="entry name" value="DNA_helicase_UvrD-like_C"/>
</dbReference>
<comment type="function">
    <text evidence="8">Has both ATPase and helicase activities. Unwinds DNA duplexes with 3' to 5' polarity with respect to the bound strand and initiates unwinding most effectively when a single-stranded region is present. Involved in the post-incision events of nucleotide excision repair and methyl-directed mismatch repair.</text>
</comment>
<keyword evidence="3 13" id="KW-0378">Hydrolase</keyword>
<dbReference type="CDD" id="cd18807">
    <property type="entry name" value="SF1_C_UvrD"/>
    <property type="match status" value="1"/>
</dbReference>
<dbReference type="PANTHER" id="PTHR11070:SF2">
    <property type="entry name" value="ATP-DEPENDENT DNA HELICASE SRS2"/>
    <property type="match status" value="1"/>
</dbReference>
<name>A0A916XYU5_9HYPH</name>
<evidence type="ECO:0000313" key="17">
    <source>
        <dbReference type="EMBL" id="GGD20446.1"/>
    </source>
</evidence>
<evidence type="ECO:0000256" key="8">
    <source>
        <dbReference type="ARBA" id="ARBA00025289"/>
    </source>
</evidence>
<keyword evidence="4 13" id="KW-0347">Helicase</keyword>
<reference evidence="17" key="2">
    <citation type="submission" date="2020-09" db="EMBL/GenBank/DDBJ databases">
        <authorList>
            <person name="Sun Q."/>
            <person name="Zhou Y."/>
        </authorList>
    </citation>
    <scope>NUCLEOTIDE SEQUENCE</scope>
    <source>
        <strain evidence="17">CGMCC 1.15493</strain>
    </source>
</reference>
<dbReference type="InterPro" id="IPR000212">
    <property type="entry name" value="DNA_helicase_UvrD/REP"/>
</dbReference>
<evidence type="ECO:0000259" key="16">
    <source>
        <dbReference type="PROSITE" id="PS51217"/>
    </source>
</evidence>
<dbReference type="SUPFAM" id="SSF52540">
    <property type="entry name" value="P-loop containing nucleoside triphosphate hydrolases"/>
    <property type="match status" value="2"/>
</dbReference>
<evidence type="ECO:0000256" key="12">
    <source>
        <dbReference type="ARBA" id="ARBA00048988"/>
    </source>
</evidence>
<dbReference type="PANTHER" id="PTHR11070">
    <property type="entry name" value="UVRD / RECB / PCRA DNA HELICASE FAMILY MEMBER"/>
    <property type="match status" value="1"/>
</dbReference>
<feature type="binding site" evidence="13">
    <location>
        <begin position="60"/>
        <end position="67"/>
    </location>
    <ligand>
        <name>ATP</name>
        <dbReference type="ChEBI" id="CHEBI:30616"/>
    </ligand>
</feature>
<keyword evidence="7" id="KW-0413">Isomerase</keyword>
<keyword evidence="2 13" id="KW-0547">Nucleotide-binding</keyword>
<dbReference type="RefSeq" id="WP_244640106.1">
    <property type="nucleotide sequence ID" value="NZ_BMJJ01000005.1"/>
</dbReference>
<evidence type="ECO:0000256" key="3">
    <source>
        <dbReference type="ARBA" id="ARBA00022801"/>
    </source>
</evidence>
<comment type="caution">
    <text evidence="17">The sequence shown here is derived from an EMBL/GenBank/DDBJ whole genome shotgun (WGS) entry which is preliminary data.</text>
</comment>
<dbReference type="PROSITE" id="PS51217">
    <property type="entry name" value="UVRD_HELICASE_CTER"/>
    <property type="match status" value="1"/>
</dbReference>
<dbReference type="GO" id="GO:0005524">
    <property type="term" value="F:ATP binding"/>
    <property type="evidence" value="ECO:0007669"/>
    <property type="project" value="UniProtKB-UniRule"/>
</dbReference>
<accession>A0A916XYU5</accession>
<dbReference type="InterPro" id="IPR027417">
    <property type="entry name" value="P-loop_NTPase"/>
</dbReference>
<dbReference type="FunFam" id="3.40.50.300:FF:001890">
    <property type="entry name" value="DNA helicase"/>
    <property type="match status" value="1"/>
</dbReference>
<dbReference type="FunFam" id="1.10.486.10:FF:000003">
    <property type="entry name" value="ATP-dependent DNA helicase"/>
    <property type="match status" value="1"/>
</dbReference>
<dbReference type="Gene3D" id="3.40.50.300">
    <property type="entry name" value="P-loop containing nucleotide triphosphate hydrolases"/>
    <property type="match status" value="3"/>
</dbReference>
<evidence type="ECO:0000256" key="10">
    <source>
        <dbReference type="ARBA" id="ARBA00034808"/>
    </source>
</evidence>
<dbReference type="GO" id="GO:0033202">
    <property type="term" value="C:DNA helicase complex"/>
    <property type="evidence" value="ECO:0007669"/>
    <property type="project" value="TreeGrafter"/>
</dbReference>
<dbReference type="CDD" id="cd17932">
    <property type="entry name" value="DEXQc_UvrD"/>
    <property type="match status" value="1"/>
</dbReference>
<dbReference type="Gene3D" id="1.10.10.160">
    <property type="match status" value="1"/>
</dbReference>
<dbReference type="PROSITE" id="PS51198">
    <property type="entry name" value="UVRD_HELICASE_ATP_BIND"/>
    <property type="match status" value="1"/>
</dbReference>
<keyword evidence="5 13" id="KW-0067">ATP-binding</keyword>
<evidence type="ECO:0000256" key="1">
    <source>
        <dbReference type="ARBA" id="ARBA00009922"/>
    </source>
</evidence>
<evidence type="ECO:0000256" key="14">
    <source>
        <dbReference type="SAM" id="MobiDB-lite"/>
    </source>
</evidence>
<comment type="similarity">
    <text evidence="1">Belongs to the helicase family. UvrD subfamily.</text>
</comment>
<feature type="compositionally biased region" description="Basic and acidic residues" evidence="14">
    <location>
        <begin position="1"/>
        <end position="16"/>
    </location>
</feature>
<evidence type="ECO:0000256" key="2">
    <source>
        <dbReference type="ARBA" id="ARBA00022741"/>
    </source>
</evidence>
<keyword evidence="18" id="KW-1185">Reference proteome</keyword>
<evidence type="ECO:0000259" key="15">
    <source>
        <dbReference type="PROSITE" id="PS51198"/>
    </source>
</evidence>
<dbReference type="Gene3D" id="1.10.486.10">
    <property type="entry name" value="PCRA, domain 4"/>
    <property type="match status" value="1"/>
</dbReference>
<feature type="domain" description="UvrD-like helicase ATP-binding" evidence="15">
    <location>
        <begin position="39"/>
        <end position="458"/>
    </location>
</feature>
<dbReference type="GO" id="GO:0043138">
    <property type="term" value="F:3'-5' DNA helicase activity"/>
    <property type="evidence" value="ECO:0007669"/>
    <property type="project" value="UniProtKB-EC"/>
</dbReference>
<evidence type="ECO:0000256" key="11">
    <source>
        <dbReference type="ARBA" id="ARBA00034923"/>
    </source>
</evidence>
<gene>
    <name evidence="17" type="ORF">GCM10011335_24200</name>
</gene>
<evidence type="ECO:0000256" key="4">
    <source>
        <dbReference type="ARBA" id="ARBA00022806"/>
    </source>
</evidence>
<keyword evidence="6" id="KW-0238">DNA-binding</keyword>
<dbReference type="GO" id="GO:0016787">
    <property type="term" value="F:hydrolase activity"/>
    <property type="evidence" value="ECO:0007669"/>
    <property type="project" value="UniProtKB-UniRule"/>
</dbReference>
<feature type="region of interest" description="Disordered" evidence="14">
    <location>
        <begin position="842"/>
        <end position="964"/>
    </location>
</feature>
<dbReference type="EC" id="5.6.2.4" evidence="10"/>
<dbReference type="Pfam" id="PF13361">
    <property type="entry name" value="UvrD_C"/>
    <property type="match status" value="1"/>
</dbReference>
<dbReference type="InterPro" id="IPR013986">
    <property type="entry name" value="DExx_box_DNA_helicase_dom_sf"/>
</dbReference>
<evidence type="ECO:0000256" key="7">
    <source>
        <dbReference type="ARBA" id="ARBA00023235"/>
    </source>
</evidence>